<accession>A0A174BQD0</accession>
<dbReference type="PANTHER" id="PTHR23407:SF1">
    <property type="entry name" value="5-FORMYLTETRAHYDROFOLATE CYCLO-LIGASE"/>
    <property type="match status" value="1"/>
</dbReference>
<evidence type="ECO:0000256" key="3">
    <source>
        <dbReference type="ARBA" id="ARBA00022840"/>
    </source>
</evidence>
<dbReference type="Proteomes" id="UP000095546">
    <property type="component" value="Unassembled WGS sequence"/>
</dbReference>
<organism evidence="6 7">
    <name type="scientific">Mitsuokella jalaludinii</name>
    <dbReference type="NCBI Taxonomy" id="187979"/>
    <lineage>
        <taxon>Bacteria</taxon>
        <taxon>Bacillati</taxon>
        <taxon>Bacillota</taxon>
        <taxon>Negativicutes</taxon>
        <taxon>Selenomonadales</taxon>
        <taxon>Selenomonadaceae</taxon>
        <taxon>Mitsuokella</taxon>
    </lineage>
</organism>
<evidence type="ECO:0000256" key="1">
    <source>
        <dbReference type="ARBA" id="ARBA00010638"/>
    </source>
</evidence>
<dbReference type="GO" id="GO:0046872">
    <property type="term" value="F:metal ion binding"/>
    <property type="evidence" value="ECO:0007669"/>
    <property type="project" value="UniProtKB-KW"/>
</dbReference>
<dbReference type="GeneID" id="83709102"/>
<evidence type="ECO:0000256" key="2">
    <source>
        <dbReference type="ARBA" id="ARBA00022741"/>
    </source>
</evidence>
<dbReference type="STRING" id="187979.ERS852385_01958"/>
<dbReference type="OrthoDB" id="9801938at2"/>
<dbReference type="RefSeq" id="WP_055162629.1">
    <property type="nucleotide sequence ID" value="NZ_CABIWZ010000021.1"/>
</dbReference>
<dbReference type="InterPro" id="IPR037171">
    <property type="entry name" value="NagB/RpiA_transferase-like"/>
</dbReference>
<dbReference type="GO" id="GO:0030272">
    <property type="term" value="F:5-formyltetrahydrofolate cyclo-ligase activity"/>
    <property type="evidence" value="ECO:0007669"/>
    <property type="project" value="UniProtKB-EC"/>
</dbReference>
<dbReference type="PANTHER" id="PTHR23407">
    <property type="entry name" value="ATPASE INHIBITOR/5-FORMYLTETRAHYDROFOLATE CYCLO-LIGASE"/>
    <property type="match status" value="1"/>
</dbReference>
<name>A0A174BQD0_9FIRM</name>
<sequence length="200" mass="22272">MTPRELHEVKLAEKKALRQKMLAFRKGLTKEQHEAKSRAILARLYEEPRFQQARTIFAYASMPDEVQLYDLLAHALREGKRVGLPLITGKGLMEAVNLPSLAALVPGKFGILTVRKEEQSIIPADEVDFVVVPGAAFSPKGERLGLGGGYYDRYLMEKAPQAYRAALTFDGQVVASVPMEAHDAKVNLILTETRRIEPNT</sequence>
<keyword evidence="3 4" id="KW-0067">ATP-binding</keyword>
<feature type="binding site" evidence="4">
    <location>
        <position position="65"/>
    </location>
    <ligand>
        <name>substrate</name>
    </ligand>
</feature>
<dbReference type="GO" id="GO:0005524">
    <property type="term" value="F:ATP binding"/>
    <property type="evidence" value="ECO:0007669"/>
    <property type="project" value="UniProtKB-KW"/>
</dbReference>
<dbReference type="Pfam" id="PF01812">
    <property type="entry name" value="5-FTHF_cyc-lig"/>
    <property type="match status" value="1"/>
</dbReference>
<reference evidence="6 7" key="1">
    <citation type="submission" date="2015-09" db="EMBL/GenBank/DDBJ databases">
        <authorList>
            <consortium name="Pathogen Informatics"/>
        </authorList>
    </citation>
    <scope>NUCLEOTIDE SEQUENCE [LARGE SCALE GENOMIC DNA]</scope>
    <source>
        <strain evidence="6 7">2789STDY5608828</strain>
    </source>
</reference>
<dbReference type="PIRSF" id="PIRSF006806">
    <property type="entry name" value="FTHF_cligase"/>
    <property type="match status" value="1"/>
</dbReference>
<dbReference type="GO" id="GO:0035999">
    <property type="term" value="P:tetrahydrofolate interconversion"/>
    <property type="evidence" value="ECO:0007669"/>
    <property type="project" value="TreeGrafter"/>
</dbReference>
<keyword evidence="5" id="KW-0460">Magnesium</keyword>
<dbReference type="GO" id="GO:0009396">
    <property type="term" value="P:folic acid-containing compound biosynthetic process"/>
    <property type="evidence" value="ECO:0007669"/>
    <property type="project" value="TreeGrafter"/>
</dbReference>
<dbReference type="Gene3D" id="3.40.50.10420">
    <property type="entry name" value="NagB/RpiA/CoA transferase-like"/>
    <property type="match status" value="1"/>
</dbReference>
<comment type="cofactor">
    <cofactor evidence="5">
        <name>Mg(2+)</name>
        <dbReference type="ChEBI" id="CHEBI:18420"/>
    </cofactor>
</comment>
<keyword evidence="2 4" id="KW-0547">Nucleotide-binding</keyword>
<dbReference type="EC" id="6.3.3.2" evidence="5"/>
<evidence type="ECO:0000313" key="7">
    <source>
        <dbReference type="Proteomes" id="UP000095546"/>
    </source>
</evidence>
<keyword evidence="7" id="KW-1185">Reference proteome</keyword>
<feature type="binding site" evidence="4">
    <location>
        <begin position="143"/>
        <end position="151"/>
    </location>
    <ligand>
        <name>ATP</name>
        <dbReference type="ChEBI" id="CHEBI:30616"/>
    </ligand>
</feature>
<dbReference type="EMBL" id="CYYU01000021">
    <property type="protein sequence ID" value="CUO02954.1"/>
    <property type="molecule type" value="Genomic_DNA"/>
</dbReference>
<comment type="similarity">
    <text evidence="1 5">Belongs to the 5-formyltetrahydrofolate cyclo-ligase family.</text>
</comment>
<dbReference type="InterPro" id="IPR024185">
    <property type="entry name" value="FTHF_cligase-like_sf"/>
</dbReference>
<gene>
    <name evidence="6" type="primary">yqgN</name>
    <name evidence="6" type="ORF">ERS852385_01958</name>
</gene>
<proteinExistence type="inferred from homology"/>
<protein>
    <recommendedName>
        <fullName evidence="5">5-formyltetrahydrofolate cyclo-ligase</fullName>
        <ecNumber evidence="5">6.3.3.2</ecNumber>
    </recommendedName>
</protein>
<evidence type="ECO:0000256" key="4">
    <source>
        <dbReference type="PIRSR" id="PIRSR006806-1"/>
    </source>
</evidence>
<dbReference type="eggNOG" id="COG0212">
    <property type="taxonomic scope" value="Bacteria"/>
</dbReference>
<dbReference type="InterPro" id="IPR002698">
    <property type="entry name" value="FTHF_cligase"/>
</dbReference>
<comment type="catalytic activity">
    <reaction evidence="5">
        <text>(6S)-5-formyl-5,6,7,8-tetrahydrofolate + ATP = (6R)-5,10-methenyltetrahydrofolate + ADP + phosphate</text>
        <dbReference type="Rhea" id="RHEA:10488"/>
        <dbReference type="ChEBI" id="CHEBI:30616"/>
        <dbReference type="ChEBI" id="CHEBI:43474"/>
        <dbReference type="ChEBI" id="CHEBI:57455"/>
        <dbReference type="ChEBI" id="CHEBI:57457"/>
        <dbReference type="ChEBI" id="CHEBI:456216"/>
        <dbReference type="EC" id="6.3.3.2"/>
    </reaction>
</comment>
<keyword evidence="6" id="KW-0436">Ligase</keyword>
<keyword evidence="5" id="KW-0479">Metal-binding</keyword>
<dbReference type="AlphaFoldDB" id="A0A174BQD0"/>
<feature type="binding site" evidence="4">
    <location>
        <begin position="14"/>
        <end position="18"/>
    </location>
    <ligand>
        <name>ATP</name>
        <dbReference type="ChEBI" id="CHEBI:30616"/>
    </ligand>
</feature>
<dbReference type="SUPFAM" id="SSF100950">
    <property type="entry name" value="NagB/RpiA/CoA transferase-like"/>
    <property type="match status" value="1"/>
</dbReference>
<evidence type="ECO:0000313" key="6">
    <source>
        <dbReference type="EMBL" id="CUO02954.1"/>
    </source>
</evidence>
<evidence type="ECO:0000256" key="5">
    <source>
        <dbReference type="RuleBase" id="RU361279"/>
    </source>
</evidence>
<dbReference type="NCBIfam" id="TIGR02727">
    <property type="entry name" value="MTHFS_bact"/>
    <property type="match status" value="1"/>
</dbReference>